<dbReference type="InterPro" id="IPR050726">
    <property type="entry name" value="mGluR"/>
</dbReference>
<dbReference type="GO" id="GO:0004930">
    <property type="term" value="F:G protein-coupled receptor activity"/>
    <property type="evidence" value="ECO:0007669"/>
    <property type="project" value="InterPro"/>
</dbReference>
<organism evidence="11 12">
    <name type="scientific">Parascaris univalens</name>
    <name type="common">Nematode worm</name>
    <dbReference type="NCBI Taxonomy" id="6257"/>
    <lineage>
        <taxon>Eukaryota</taxon>
        <taxon>Metazoa</taxon>
        <taxon>Ecdysozoa</taxon>
        <taxon>Nematoda</taxon>
        <taxon>Chromadorea</taxon>
        <taxon>Rhabditida</taxon>
        <taxon>Spirurina</taxon>
        <taxon>Ascaridomorpha</taxon>
        <taxon>Ascaridoidea</taxon>
        <taxon>Ascarididae</taxon>
        <taxon>Parascaris</taxon>
    </lineage>
</organism>
<evidence type="ECO:0000256" key="2">
    <source>
        <dbReference type="ARBA" id="ARBA00022692"/>
    </source>
</evidence>
<feature type="transmembrane region" description="Helical" evidence="8">
    <location>
        <begin position="1100"/>
        <end position="1119"/>
    </location>
</feature>
<keyword evidence="4 8" id="KW-0472">Membrane</keyword>
<feature type="transmembrane region" description="Helical" evidence="8">
    <location>
        <begin position="1034"/>
        <end position="1056"/>
    </location>
</feature>
<dbReference type="PRINTS" id="PR00248">
    <property type="entry name" value="GPCRMGR"/>
</dbReference>
<evidence type="ECO:0000256" key="4">
    <source>
        <dbReference type="ARBA" id="ARBA00023136"/>
    </source>
</evidence>
<dbReference type="Pfam" id="PF00003">
    <property type="entry name" value="7tm_3"/>
    <property type="match status" value="1"/>
</dbReference>
<evidence type="ECO:0000256" key="5">
    <source>
        <dbReference type="ARBA" id="ARBA00023170"/>
    </source>
</evidence>
<feature type="transmembrane region" description="Helical" evidence="8">
    <location>
        <begin position="1068"/>
        <end position="1088"/>
    </location>
</feature>
<dbReference type="InterPro" id="IPR028082">
    <property type="entry name" value="Peripla_BP_I"/>
</dbReference>
<evidence type="ECO:0000313" key="11">
    <source>
        <dbReference type="Proteomes" id="UP000887569"/>
    </source>
</evidence>
<evidence type="ECO:0000256" key="3">
    <source>
        <dbReference type="ARBA" id="ARBA00022989"/>
    </source>
</evidence>
<dbReference type="Pfam" id="PF01094">
    <property type="entry name" value="ANF_receptor"/>
    <property type="match status" value="2"/>
</dbReference>
<feature type="transmembrane region" description="Helical" evidence="8">
    <location>
        <begin position="1218"/>
        <end position="1240"/>
    </location>
</feature>
<feature type="transmembrane region" description="Helical" evidence="8">
    <location>
        <begin position="1185"/>
        <end position="1206"/>
    </location>
</feature>
<keyword evidence="2 8" id="KW-0812">Transmembrane</keyword>
<feature type="transmembrane region" description="Helical" evidence="8">
    <location>
        <begin position="1140"/>
        <end position="1160"/>
    </location>
</feature>
<evidence type="ECO:0000259" key="10">
    <source>
        <dbReference type="PROSITE" id="PS50259"/>
    </source>
</evidence>
<comment type="subcellular location">
    <subcellularLocation>
        <location evidence="1">Membrane</location>
        <topology evidence="1">Multi-pass membrane protein</topology>
    </subcellularLocation>
</comment>
<accession>A0A914ZP09</accession>
<keyword evidence="5" id="KW-0675">Receptor</keyword>
<dbReference type="WBParaSite" id="PgB11_g043_t01">
    <property type="protein sequence ID" value="PgB11_g043_t01"/>
    <property type="gene ID" value="PgB11_g043"/>
</dbReference>
<dbReference type="CDD" id="cd13953">
    <property type="entry name" value="7tm_classC_mGluR-like"/>
    <property type="match status" value="1"/>
</dbReference>
<keyword evidence="11" id="KW-1185">Reference proteome</keyword>
<sequence>MRGTFIVGVAVLLAQCRASRDGLCNVYDPFKVQPENNKFQVGGAFPLHDTDCIRLKPKTIQDIVAVQWALTHWNQNPDNNNFKMGLYAGDTCSRPKEAISQSLRFLDSVGYHEPDECVNAAISRQAPKLIGLMLPKDRISAEALGALLKTTDLPVAAYSSPSADAVADLHVENVVTTAPTLSIFVDVFIKLMASLRSNLVTVIDNAMHPKTISRLMKQLRASGIHVAEIVAYDHPAIAQVLSESDSQIMLSFIDKEQFFEVFARKELLSLNKMWVAISTDGEGLSMQEQLKVLQYGSKLQVVSLQPRQKDLPMFRDYFLRVLKNNYQSYSLLTAYVQQVFNCSLNGTGRFVDCASIGRDDMTAVYKQAATVDSAVRLTYALAAAGAQLENSSSSRSLCSRPTANCTRLIMNALESLDYEFGANDPAELAGERLHFYRAHDSMLVLSGIIVEGIQLFNDEHMGPMVYKVIEYETGRKPRVVKSNFKQTKVQSVCAPFRPFCGQCEYVTQVDSNKYFLSVPKEYPIYLMGLFDFHDGPTCQSFRDSDISLPMAFIHTIWTLRQRFPQLRLLRNLEFGALLVDSCSTGRSAIEVIVRSETQCIALEQAERNITIVPGAVFGYVSGVSDNLHEALRGLFVSGEVPLVTLSSEQIPTLDEFSTMPSSKLYALALIKLLKKLNWEFITAVLSVQDSASLVVYRQFERLASERGVCIADVVNIGGEHIPELSISSATNVTVLFTTASDAANFFDAKLRRESSLAHVHVVIGDAHEFYLHDPSNVAKLVGTISVQPKDVLYSDFRQWLEMTTPLTLPEQWYWRFVENRWQCALLQSSRSVYNDKLCTGDELLDVPSLGRMTRSGYLSRGVERFLFAMDAVYRRLCPEQTGICTDFYTNGRKQILNALKKLRNEDEFDIYEFLPDTQGSFAYRNIGNWSMKNGLRLNDAYKNFDSHGNQIPSENAASQRTVSRCSPPLCKCLLERDFFKNPINMALPLNEDAILLGGSYVHSEPTAGGDHRVQYSSMLDHLTSGQWRLHVSSYVFLVLITLLLLLAFAVLVLVCYKLYMRVVKGNQSLGISLLVGIILLYVTAYLFIFDPTDIICRLRVTMHSLGYALCFGVMITKATQLRNAEVIGFSSSIHISYWNYWLLLFFIIGVQIALSVRWLAEQFMSSTVLDGTQMRMICTFGMEEFLLSQSYVIMLLLLALFINSRNRNIKRNYKETKWLFIAALTCVLLWTVWMIAYVVVPSSHKDMIIVIELLLCASVLLAFLFGPKIYILLSYEPVIVEYNAQTAKGKDAIYDNDLFEKDDELKRAVSPTSISTLNTQSSLYSDRKLTSPAANSSTSGVCSDDQAPIFHTVMRKKHRVRRVRSEHGIESPSKDGGHHIVMPSNAVVILPRSPAMSDSANINSPTGAKKQLNKSNHATNDSCTPSLS</sequence>
<protein>
    <submittedName>
        <fullName evidence="12">G-protein coupled receptors family 3 profile domain-containing protein</fullName>
    </submittedName>
</protein>
<dbReference type="PANTHER" id="PTHR24060">
    <property type="entry name" value="METABOTROPIC GLUTAMATE RECEPTOR"/>
    <property type="match status" value="1"/>
</dbReference>
<feature type="domain" description="G-protein coupled receptors family 3 profile" evidence="10">
    <location>
        <begin position="1031"/>
        <end position="1273"/>
    </location>
</feature>
<evidence type="ECO:0000256" key="6">
    <source>
        <dbReference type="ARBA" id="ARBA00023180"/>
    </source>
</evidence>
<reference evidence="12" key="1">
    <citation type="submission" date="2022-11" db="UniProtKB">
        <authorList>
            <consortium name="WormBaseParasite"/>
        </authorList>
    </citation>
    <scope>IDENTIFICATION</scope>
</reference>
<dbReference type="Gene3D" id="3.40.50.2300">
    <property type="match status" value="4"/>
</dbReference>
<feature type="signal peptide" evidence="9">
    <location>
        <begin position="1"/>
        <end position="18"/>
    </location>
</feature>
<feature type="region of interest" description="Disordered" evidence="7">
    <location>
        <begin position="1397"/>
        <end position="1428"/>
    </location>
</feature>
<keyword evidence="9" id="KW-0732">Signal</keyword>
<evidence type="ECO:0000256" key="1">
    <source>
        <dbReference type="ARBA" id="ARBA00004141"/>
    </source>
</evidence>
<feature type="compositionally biased region" description="Polar residues" evidence="7">
    <location>
        <begin position="1397"/>
        <end position="1406"/>
    </location>
</feature>
<evidence type="ECO:0000256" key="7">
    <source>
        <dbReference type="SAM" id="MobiDB-lite"/>
    </source>
</evidence>
<dbReference type="InterPro" id="IPR000337">
    <property type="entry name" value="GPCR_3"/>
</dbReference>
<dbReference type="PROSITE" id="PS50259">
    <property type="entry name" value="G_PROTEIN_RECEP_F3_4"/>
    <property type="match status" value="1"/>
</dbReference>
<dbReference type="InterPro" id="IPR001828">
    <property type="entry name" value="ANF_lig-bd_rcpt"/>
</dbReference>
<evidence type="ECO:0000256" key="9">
    <source>
        <dbReference type="SAM" id="SignalP"/>
    </source>
</evidence>
<dbReference type="Proteomes" id="UP000887569">
    <property type="component" value="Unplaced"/>
</dbReference>
<dbReference type="FunFam" id="3.40.50.2300:FF:000489">
    <property type="entry name" value="Protein CBG01593"/>
    <property type="match status" value="1"/>
</dbReference>
<feature type="transmembrane region" description="Helical" evidence="8">
    <location>
        <begin position="1246"/>
        <end position="1265"/>
    </location>
</feature>
<name>A0A914ZP09_PARUN</name>
<keyword evidence="6" id="KW-0325">Glycoprotein</keyword>
<evidence type="ECO:0000256" key="8">
    <source>
        <dbReference type="SAM" id="Phobius"/>
    </source>
</evidence>
<dbReference type="InterPro" id="IPR017978">
    <property type="entry name" value="GPCR_3_C"/>
</dbReference>
<dbReference type="SUPFAM" id="SSF53822">
    <property type="entry name" value="Periplasmic binding protein-like I"/>
    <property type="match status" value="2"/>
</dbReference>
<feature type="compositionally biased region" description="Polar residues" evidence="7">
    <location>
        <begin position="1413"/>
        <end position="1428"/>
    </location>
</feature>
<proteinExistence type="predicted"/>
<feature type="chain" id="PRO_5037225984" evidence="9">
    <location>
        <begin position="19"/>
        <end position="1428"/>
    </location>
</feature>
<evidence type="ECO:0000313" key="12">
    <source>
        <dbReference type="WBParaSite" id="PgB11_g043_t01"/>
    </source>
</evidence>
<keyword evidence="3 8" id="KW-1133">Transmembrane helix</keyword>
<dbReference type="GO" id="GO:0016020">
    <property type="term" value="C:membrane"/>
    <property type="evidence" value="ECO:0007669"/>
    <property type="project" value="UniProtKB-SubCell"/>
</dbReference>